<name>A0A8X6HJ92_TRICU</name>
<organism evidence="1 2">
    <name type="scientific">Trichonephila clavata</name>
    <name type="common">Joro spider</name>
    <name type="synonym">Nephila clavata</name>
    <dbReference type="NCBI Taxonomy" id="2740835"/>
    <lineage>
        <taxon>Eukaryota</taxon>
        <taxon>Metazoa</taxon>
        <taxon>Ecdysozoa</taxon>
        <taxon>Arthropoda</taxon>
        <taxon>Chelicerata</taxon>
        <taxon>Arachnida</taxon>
        <taxon>Araneae</taxon>
        <taxon>Araneomorphae</taxon>
        <taxon>Entelegynae</taxon>
        <taxon>Araneoidea</taxon>
        <taxon>Nephilidae</taxon>
        <taxon>Trichonephila</taxon>
    </lineage>
</organism>
<evidence type="ECO:0000313" key="1">
    <source>
        <dbReference type="EMBL" id="GFR24078.1"/>
    </source>
</evidence>
<dbReference type="EMBL" id="BMAO01038326">
    <property type="protein sequence ID" value="GFR24078.1"/>
    <property type="molecule type" value="Genomic_DNA"/>
</dbReference>
<accession>A0A8X6HJ92</accession>
<evidence type="ECO:0008006" key="3">
    <source>
        <dbReference type="Google" id="ProtNLM"/>
    </source>
</evidence>
<gene>
    <name evidence="1" type="ORF">TNCT_100381</name>
</gene>
<dbReference type="OrthoDB" id="10017160at2759"/>
<dbReference type="AlphaFoldDB" id="A0A8X6HJ92"/>
<comment type="caution">
    <text evidence="1">The sequence shown here is derived from an EMBL/GenBank/DDBJ whole genome shotgun (WGS) entry which is preliminary data.</text>
</comment>
<reference evidence="1" key="1">
    <citation type="submission" date="2020-07" db="EMBL/GenBank/DDBJ databases">
        <title>Multicomponent nature underlies the extraordinary mechanical properties of spider dragline silk.</title>
        <authorList>
            <person name="Kono N."/>
            <person name="Nakamura H."/>
            <person name="Mori M."/>
            <person name="Yoshida Y."/>
            <person name="Ohtoshi R."/>
            <person name="Malay A.D."/>
            <person name="Moran D.A.P."/>
            <person name="Tomita M."/>
            <person name="Numata K."/>
            <person name="Arakawa K."/>
        </authorList>
    </citation>
    <scope>NUCLEOTIDE SEQUENCE</scope>
</reference>
<evidence type="ECO:0000313" key="2">
    <source>
        <dbReference type="Proteomes" id="UP000887116"/>
    </source>
</evidence>
<keyword evidence="2" id="KW-1185">Reference proteome</keyword>
<sequence>MKKKPAVFQWHKRFRKGHTNIDDLGSGCLFSSTPNENAEQIREIVCEDRRITIAVIPSELGIADCSIRSILQDDLKLNIIFDCLHMIPRNVIT</sequence>
<protein>
    <recommendedName>
        <fullName evidence="3">Transposase</fullName>
    </recommendedName>
</protein>
<proteinExistence type="predicted"/>
<dbReference type="Proteomes" id="UP000887116">
    <property type="component" value="Unassembled WGS sequence"/>
</dbReference>